<dbReference type="GO" id="GO:0003677">
    <property type="term" value="F:DNA binding"/>
    <property type="evidence" value="ECO:0007669"/>
    <property type="project" value="UniProtKB-KW"/>
</dbReference>
<feature type="domain" description="HTH luxR-type" evidence="4">
    <location>
        <begin position="303"/>
        <end position="365"/>
    </location>
</feature>
<proteinExistence type="predicted"/>
<dbReference type="Pfam" id="PF00196">
    <property type="entry name" value="GerE"/>
    <property type="match status" value="1"/>
</dbReference>
<evidence type="ECO:0000256" key="3">
    <source>
        <dbReference type="ARBA" id="ARBA00023163"/>
    </source>
</evidence>
<evidence type="ECO:0000313" key="5">
    <source>
        <dbReference type="EMBL" id="MBA2888670.1"/>
    </source>
</evidence>
<keyword evidence="1" id="KW-0805">Transcription regulation</keyword>
<dbReference type="SUPFAM" id="SSF52540">
    <property type="entry name" value="P-loop containing nucleoside triphosphate hydrolases"/>
    <property type="match status" value="1"/>
</dbReference>
<keyword evidence="3" id="KW-0804">Transcription</keyword>
<accession>A0A7W0HME6</accession>
<organism evidence="5 6">
    <name type="scientific">Nonomuraea soli</name>
    <dbReference type="NCBI Taxonomy" id="1032476"/>
    <lineage>
        <taxon>Bacteria</taxon>
        <taxon>Bacillati</taxon>
        <taxon>Actinomycetota</taxon>
        <taxon>Actinomycetes</taxon>
        <taxon>Streptosporangiales</taxon>
        <taxon>Streptosporangiaceae</taxon>
        <taxon>Nonomuraea</taxon>
    </lineage>
</organism>
<gene>
    <name evidence="5" type="ORF">HNR30_000005</name>
</gene>
<dbReference type="PROSITE" id="PS50043">
    <property type="entry name" value="HTH_LUXR_2"/>
    <property type="match status" value="1"/>
</dbReference>
<dbReference type="InterPro" id="IPR000792">
    <property type="entry name" value="Tscrpt_reg_LuxR_C"/>
</dbReference>
<dbReference type="SUPFAM" id="SSF46894">
    <property type="entry name" value="C-terminal effector domain of the bipartite response regulators"/>
    <property type="match status" value="1"/>
</dbReference>
<dbReference type="PANTHER" id="PTHR44688">
    <property type="entry name" value="DNA-BINDING TRANSCRIPTIONAL ACTIVATOR DEVR_DOSR"/>
    <property type="match status" value="1"/>
</dbReference>
<dbReference type="PRINTS" id="PR00038">
    <property type="entry name" value="HTHLUXR"/>
</dbReference>
<evidence type="ECO:0000256" key="1">
    <source>
        <dbReference type="ARBA" id="ARBA00023015"/>
    </source>
</evidence>
<dbReference type="SMART" id="SM00421">
    <property type="entry name" value="HTH_LUXR"/>
    <property type="match status" value="1"/>
</dbReference>
<name>A0A7W0HME6_9ACTN</name>
<dbReference type="InterPro" id="IPR016032">
    <property type="entry name" value="Sig_transdc_resp-reg_C-effctor"/>
</dbReference>
<comment type="caution">
    <text evidence="5">The sequence shown here is derived from an EMBL/GenBank/DDBJ whole genome shotgun (WGS) entry which is preliminary data.</text>
</comment>
<keyword evidence="2 5" id="KW-0238">DNA-binding</keyword>
<evidence type="ECO:0000256" key="2">
    <source>
        <dbReference type="ARBA" id="ARBA00023125"/>
    </source>
</evidence>
<dbReference type="GO" id="GO:0006355">
    <property type="term" value="P:regulation of DNA-templated transcription"/>
    <property type="evidence" value="ECO:0007669"/>
    <property type="project" value="InterPro"/>
</dbReference>
<evidence type="ECO:0000313" key="6">
    <source>
        <dbReference type="Proteomes" id="UP000530928"/>
    </source>
</evidence>
<dbReference type="PANTHER" id="PTHR44688:SF16">
    <property type="entry name" value="DNA-BINDING TRANSCRIPTIONAL ACTIVATOR DEVR_DOSR"/>
    <property type="match status" value="1"/>
</dbReference>
<dbReference type="Gene3D" id="1.10.10.10">
    <property type="entry name" value="Winged helix-like DNA-binding domain superfamily/Winged helix DNA-binding domain"/>
    <property type="match status" value="1"/>
</dbReference>
<dbReference type="EMBL" id="JACDUR010000001">
    <property type="protein sequence ID" value="MBA2888670.1"/>
    <property type="molecule type" value="Genomic_DNA"/>
</dbReference>
<dbReference type="Proteomes" id="UP000530928">
    <property type="component" value="Unassembled WGS sequence"/>
</dbReference>
<dbReference type="InterPro" id="IPR036388">
    <property type="entry name" value="WH-like_DNA-bd_sf"/>
</dbReference>
<dbReference type="CDD" id="cd06170">
    <property type="entry name" value="LuxR_C_like"/>
    <property type="match status" value="1"/>
</dbReference>
<dbReference type="RefSeq" id="WP_181606886.1">
    <property type="nucleotide sequence ID" value="NZ_BAABAM010000001.1"/>
</dbReference>
<sequence length="365" mass="39524">MVAFVGRTAERTAIRDALRDRTGILVVGEPGAGKSRLLAETVRGLGVVRVSGAGPEIAFGAFAHLLSGEPQGLNPVRWAAGQIEVEALVVDDAHLLDPHSAALVRHLAEHHGVRLAVAAVSGAALPGQLVELWKEGRLARLDLGPLSASDSARLLSLALGGQVEGLTSRRLWHATRGNVRFLVELVTSGPFAYSGGLWRWPGEIVLTERLRLLVEAAIGEVDEQERSVLEYVAFGEPLELATLIELAGTDAVERMERRGLISVGDQPLRVQLAHPLYAQVIRTWTGPVRTRGHLARVIPFSSGDQQISELSGREKEIARLASWNLTNREIADLLTVSPRTVGNHLCRIYSKLGVNHRLDLARLLA</sequence>
<protein>
    <submittedName>
        <fullName evidence="5">DNA-binding CsgD family transcriptional regulator</fullName>
    </submittedName>
</protein>
<dbReference type="InterPro" id="IPR027417">
    <property type="entry name" value="P-loop_NTPase"/>
</dbReference>
<dbReference type="AlphaFoldDB" id="A0A7W0HME6"/>
<keyword evidence="6" id="KW-1185">Reference proteome</keyword>
<evidence type="ECO:0000259" key="4">
    <source>
        <dbReference type="PROSITE" id="PS50043"/>
    </source>
</evidence>
<reference evidence="5 6" key="1">
    <citation type="submission" date="2020-07" db="EMBL/GenBank/DDBJ databases">
        <title>Genomic Encyclopedia of Type Strains, Phase IV (KMG-IV): sequencing the most valuable type-strain genomes for metagenomic binning, comparative biology and taxonomic classification.</title>
        <authorList>
            <person name="Goeker M."/>
        </authorList>
    </citation>
    <scope>NUCLEOTIDE SEQUENCE [LARGE SCALE GENOMIC DNA]</scope>
    <source>
        <strain evidence="5 6">DSM 45533</strain>
    </source>
</reference>